<gene>
    <name evidence="1" type="ORF">S12H4_26376</name>
</gene>
<dbReference type="EMBL" id="BARW01014956">
    <property type="protein sequence ID" value="GAI82003.1"/>
    <property type="molecule type" value="Genomic_DNA"/>
</dbReference>
<accession>X1RMZ9</accession>
<dbReference type="AlphaFoldDB" id="X1RMZ9"/>
<feature type="non-terminal residue" evidence="1">
    <location>
        <position position="1"/>
    </location>
</feature>
<organism evidence="1">
    <name type="scientific">marine sediment metagenome</name>
    <dbReference type="NCBI Taxonomy" id="412755"/>
    <lineage>
        <taxon>unclassified sequences</taxon>
        <taxon>metagenomes</taxon>
        <taxon>ecological metagenomes</taxon>
    </lineage>
</organism>
<protein>
    <submittedName>
        <fullName evidence="1">Uncharacterized protein</fullName>
    </submittedName>
</protein>
<sequence length="149" mass="15703">QNSPFADVLTSYKDGQVIQSGASVKTANVTDEEQFVIGNNGPLSAGYLPADVYYAKVADGIGGPLIVDMSAAASGLAAGPVPDSTTWVGKDGRTYTAHGGIEYTAPLAANTPDLYIWRYGKQTRYVRRCLLLAGTAQTSHQNPHANISQ</sequence>
<proteinExistence type="predicted"/>
<reference evidence="1" key="1">
    <citation type="journal article" date="2014" name="Front. Microbiol.">
        <title>High frequency of phylogenetically diverse reductive dehalogenase-homologous genes in deep subseafloor sedimentary metagenomes.</title>
        <authorList>
            <person name="Kawai M."/>
            <person name="Futagami T."/>
            <person name="Toyoda A."/>
            <person name="Takaki Y."/>
            <person name="Nishi S."/>
            <person name="Hori S."/>
            <person name="Arai W."/>
            <person name="Tsubouchi T."/>
            <person name="Morono Y."/>
            <person name="Uchiyama I."/>
            <person name="Ito T."/>
            <person name="Fujiyama A."/>
            <person name="Inagaki F."/>
            <person name="Takami H."/>
        </authorList>
    </citation>
    <scope>NUCLEOTIDE SEQUENCE</scope>
    <source>
        <strain evidence="1">Expedition CK06-06</strain>
    </source>
</reference>
<name>X1RMZ9_9ZZZZ</name>
<evidence type="ECO:0000313" key="1">
    <source>
        <dbReference type="EMBL" id="GAI82003.1"/>
    </source>
</evidence>
<comment type="caution">
    <text evidence="1">The sequence shown here is derived from an EMBL/GenBank/DDBJ whole genome shotgun (WGS) entry which is preliminary data.</text>
</comment>